<dbReference type="SUPFAM" id="SSF64484">
    <property type="entry name" value="beta and beta-prime subunits of DNA dependent RNA-polymerase"/>
    <property type="match status" value="1"/>
</dbReference>
<dbReference type="InterPro" id="IPR007081">
    <property type="entry name" value="RNA_pol_Rpb1_5"/>
</dbReference>
<dbReference type="InterPro" id="IPR042102">
    <property type="entry name" value="RNA_pol_Rpb1_3_sf"/>
</dbReference>
<dbReference type="Pfam" id="PF05000">
    <property type="entry name" value="RNA_pol_Rpb1_4"/>
    <property type="match status" value="1"/>
</dbReference>
<dbReference type="Pfam" id="PF04998">
    <property type="entry name" value="RNA_pol_Rpb1_5"/>
    <property type="match status" value="1"/>
</dbReference>
<evidence type="ECO:0000256" key="4">
    <source>
        <dbReference type="ARBA" id="ARBA00022679"/>
    </source>
</evidence>
<dbReference type="Gene3D" id="3.30.1360.140">
    <property type="match status" value="1"/>
</dbReference>
<evidence type="ECO:0000256" key="2">
    <source>
        <dbReference type="ARBA" id="ARBA00012418"/>
    </source>
</evidence>
<dbReference type="EMBL" id="MN738825">
    <property type="protein sequence ID" value="QHT38113.1"/>
    <property type="molecule type" value="Genomic_DNA"/>
</dbReference>
<dbReference type="InterPro" id="IPR007066">
    <property type="entry name" value="RNA_pol_Rpb1_3"/>
</dbReference>
<sequence>MSSISNDTNVASSKIIGVQFSMLSPEEIRRNSVVEISSRDTYINNKPVVGGLFDPRMGVLEPGLICPTDGYTYIDTPGYFGHIELARPVFYVQHIKEIMKISKMVCYKCSKLLINKNQHTHILNYPPEKRWQYISNLRGNITRCGECTDDGCGCLQPSKIRLEGFATIKATIEYVSDTDGEKSSVEIKLTPEFLLRQFKRISDDDVHFMGFSPIYSRPEWMVCQVLAVPPPSVRPSVKHDAQQRSEDDLTHIYSSIIKNNTDLAEKIANNASPNVIEQLVDTLQYLIAMIVNNKIKGAEPMAQRSGRTMNCIMSRLNSKTGRIRGNLMGKRVDFSARSVITGDPNLSIRQLGVPLKIAMNITKPIKVNERNRDFLMKLIQNGPDEYPGAKILEKKNGENITLRYVDRNSVRLMDGDIVHRHMMDGDAVLFNRQPSLHRMSMMCHIVKIMKKGDTFRMNVGDTKPYNADFDGDEMNMHMPQNVLAETELKHLAAIPYQMISPAGNSPIIGIYQDSLLGSYRFTRPELKFTPRDAMNILMMFKHVDPTKLNIVNGKIANYDILSQILPPMTLVGKTNLFKDDEDYQTSSNILEIRDGKYIRGQLEKKVIGSTTKGILHRICNDFGNMQSSNFVDDLQNIITEYMKSSSFSVGISDLIADKKTQDNIIHAITTQKQEVQSIIEKVHLGTFENNTSNTNNTEFELNINNVLNKATEQAGKIGRNSLSKNNRFLMIVNCGSKGSLINISQMISCLGQTNVDGKRIPYGFDNRTLPHFSKFDDSPSARGFIENSYISGLTAPELFFHAMGGRIGLIDTAVKTSQTGYIQRRLIKGLEDIKVEYDMTIRNNMGKIIQFKYGDDNFDSTKTENQFIPLVGMSVEDIYAHYDILGTTEIVNLFTKGTATRFRKQKKDMSAKCKVYIDNMLEARNKIVENVFNYSNDNGIRMPVAFQNIIVNIQGQLNLNVNSLVDITPLEAFDLIEEYLNKLKRSNFIQPNKLFEIMYLFYLNPRDLITKKRFHRKGLTVLLETIILRYKQAVVHPGETVGVIAGQSIGEPTTQLTLNTFHLSGVASKSNVTRGVPRIEEILRLTKNPKNPSLTVHLKSMDETSQDKASHYANILEHTKLVELIKKVQICFDPEDQETTIEDDQLLMQQYYEFEKIMDDCIGEEIDNTVIKSKWIIRMEFNQEILLEKNITMDDIHFAINNSHGNEISCVYNDYNSNNLVFRIRMNSSVLNKSKKQKNIQETLDQSDEIYLLRNFQDSLLNNIVLRGIPGITNVLPRKLQNMVVKEDDRYLQKDVYVLDTTGSNLMDVLAFDFIDNKRTYSNDIKEVFNVLGIEAARQILYNEFVEVMDFSDVYINYHHLSVLCDRMTANHNMVAIFRSGILNDNVGPISKSTFEVHTEVLLDASRHASLDYMRGVSASVMMGQTGNYGTGMFQVVLDTDAMKDIDDIEVSKNKGEEEINRMFTGLEDQNDSCSKNNITISNSLSNMKQMDVGQIDDDYDLGI</sequence>
<dbReference type="GO" id="GO:0006351">
    <property type="term" value="P:DNA-templated transcription"/>
    <property type="evidence" value="ECO:0007669"/>
    <property type="project" value="InterPro"/>
</dbReference>
<proteinExistence type="inferred from homology"/>
<dbReference type="InterPro" id="IPR006592">
    <property type="entry name" value="RNA_pol_N"/>
</dbReference>
<feature type="domain" description="RNA polymerase N-terminal" evidence="7">
    <location>
        <begin position="219"/>
        <end position="522"/>
    </location>
</feature>
<dbReference type="Gene3D" id="2.40.40.20">
    <property type="match status" value="1"/>
</dbReference>
<dbReference type="InterPro" id="IPR000722">
    <property type="entry name" value="RNA_pol_asu"/>
</dbReference>
<dbReference type="InterPro" id="IPR007083">
    <property type="entry name" value="RNA_pol_Rpb1_4"/>
</dbReference>
<dbReference type="Pfam" id="PF04990">
    <property type="entry name" value="RNA_pol_Rpb1_7"/>
    <property type="match status" value="1"/>
</dbReference>
<evidence type="ECO:0000256" key="5">
    <source>
        <dbReference type="ARBA" id="ARBA00022695"/>
    </source>
</evidence>
<keyword evidence="4" id="KW-0808">Transferase</keyword>
<dbReference type="InterPro" id="IPR007073">
    <property type="entry name" value="RNA_pol_Rpb1_7"/>
</dbReference>
<dbReference type="SMART" id="SM00663">
    <property type="entry name" value="RPOLA_N"/>
    <property type="match status" value="1"/>
</dbReference>
<dbReference type="GO" id="GO:0003677">
    <property type="term" value="F:DNA binding"/>
    <property type="evidence" value="ECO:0007669"/>
    <property type="project" value="InterPro"/>
</dbReference>
<dbReference type="Gene3D" id="3.30.1490.180">
    <property type="entry name" value="RNA polymerase ii"/>
    <property type="match status" value="1"/>
</dbReference>
<evidence type="ECO:0000256" key="6">
    <source>
        <dbReference type="ARBA" id="ARBA00023163"/>
    </source>
</evidence>
<dbReference type="Pfam" id="PF04997">
    <property type="entry name" value="RNA_pol_Rpb1_1"/>
    <property type="match status" value="1"/>
</dbReference>
<keyword evidence="5" id="KW-0548">Nucleotidyltransferase</keyword>
<dbReference type="InterPro" id="IPR044893">
    <property type="entry name" value="RNA_pol_Rpb1_clamp_domain"/>
</dbReference>
<dbReference type="InterPro" id="IPR045867">
    <property type="entry name" value="DNA-dir_RpoC_beta_prime"/>
</dbReference>
<dbReference type="Gene3D" id="6.20.50.80">
    <property type="match status" value="1"/>
</dbReference>
<dbReference type="Gene3D" id="4.10.860.120">
    <property type="entry name" value="RNA polymerase II, clamp domain"/>
    <property type="match status" value="1"/>
</dbReference>
<dbReference type="PANTHER" id="PTHR19376">
    <property type="entry name" value="DNA-DIRECTED RNA POLYMERASE"/>
    <property type="match status" value="1"/>
</dbReference>
<dbReference type="Gene3D" id="1.10.132.30">
    <property type="match status" value="1"/>
</dbReference>
<dbReference type="InterPro" id="IPR007080">
    <property type="entry name" value="RNA_pol_Rpb1_1"/>
</dbReference>
<dbReference type="Gene3D" id="6.10.250.2940">
    <property type="match status" value="1"/>
</dbReference>
<dbReference type="GO" id="GO:0003899">
    <property type="term" value="F:DNA-directed RNA polymerase activity"/>
    <property type="evidence" value="ECO:0007669"/>
    <property type="project" value="UniProtKB-EC"/>
</dbReference>
<evidence type="ECO:0000256" key="1">
    <source>
        <dbReference type="ARBA" id="ARBA00006460"/>
    </source>
</evidence>
<reference evidence="8" key="1">
    <citation type="journal article" date="2020" name="Nature">
        <title>Giant virus diversity and host interactions through global metagenomics.</title>
        <authorList>
            <person name="Schulz F."/>
            <person name="Roux S."/>
            <person name="Paez-Espino D."/>
            <person name="Jungbluth S."/>
            <person name="Walsh D.A."/>
            <person name="Denef V.J."/>
            <person name="McMahon K.D."/>
            <person name="Konstantinidis K.T."/>
            <person name="Eloe-Fadrosh E.A."/>
            <person name="Kyrpides N.C."/>
            <person name="Woyke T."/>
        </authorList>
    </citation>
    <scope>NUCLEOTIDE SEQUENCE</scope>
    <source>
        <strain evidence="8">GVMAG-S-ERX556049-19</strain>
    </source>
</reference>
<dbReference type="FunFam" id="2.40.40.20:FF:000019">
    <property type="entry name" value="DNA-directed RNA polymerase II subunit RPB1"/>
    <property type="match status" value="1"/>
</dbReference>
<dbReference type="EC" id="2.7.7.6" evidence="2"/>
<keyword evidence="6" id="KW-0804">Transcription</keyword>
<evidence type="ECO:0000313" key="8">
    <source>
        <dbReference type="EMBL" id="QHT38113.1"/>
    </source>
</evidence>
<evidence type="ECO:0000256" key="3">
    <source>
        <dbReference type="ARBA" id="ARBA00022478"/>
    </source>
</evidence>
<dbReference type="Gene3D" id="1.10.274.100">
    <property type="entry name" value="RNA polymerase Rpb1, domain 3"/>
    <property type="match status" value="1"/>
</dbReference>
<dbReference type="Pfam" id="PF04992">
    <property type="entry name" value="RNA_pol_Rpb1_6"/>
    <property type="match status" value="1"/>
</dbReference>
<dbReference type="InterPro" id="IPR007075">
    <property type="entry name" value="RNA_pol_Rpb1_6"/>
</dbReference>
<accession>A0A6C0FBX4</accession>
<comment type="similarity">
    <text evidence="1">Belongs to the RNA polymerase beta' chain family.</text>
</comment>
<dbReference type="GO" id="GO:0005665">
    <property type="term" value="C:RNA polymerase II, core complex"/>
    <property type="evidence" value="ECO:0007669"/>
    <property type="project" value="TreeGrafter"/>
</dbReference>
<dbReference type="Pfam" id="PF04983">
    <property type="entry name" value="RNA_pol_Rpb1_3"/>
    <property type="match status" value="1"/>
</dbReference>
<organism evidence="8">
    <name type="scientific">viral metagenome</name>
    <dbReference type="NCBI Taxonomy" id="1070528"/>
    <lineage>
        <taxon>unclassified sequences</taxon>
        <taxon>metagenomes</taxon>
        <taxon>organismal metagenomes</taxon>
    </lineage>
</organism>
<dbReference type="InterPro" id="IPR038120">
    <property type="entry name" value="Rpb1_funnel_sf"/>
</dbReference>
<dbReference type="PANTHER" id="PTHR19376:SF37">
    <property type="entry name" value="DNA-DIRECTED RNA POLYMERASE II SUBUNIT RPB1"/>
    <property type="match status" value="1"/>
</dbReference>
<keyword evidence="3" id="KW-0240">DNA-directed RNA polymerase</keyword>
<name>A0A6C0FBX4_9ZZZZ</name>
<evidence type="ECO:0000259" key="7">
    <source>
        <dbReference type="SMART" id="SM00663"/>
    </source>
</evidence>
<dbReference type="Gene3D" id="1.10.150.390">
    <property type="match status" value="1"/>
</dbReference>
<dbReference type="Pfam" id="PF00623">
    <property type="entry name" value="RNA_pol_Rpb1_2"/>
    <property type="match status" value="1"/>
</dbReference>
<protein>
    <recommendedName>
        <fullName evidence="2">DNA-directed RNA polymerase</fullName>
        <ecNumber evidence="2">2.7.7.6</ecNumber>
    </recommendedName>
</protein>
<dbReference type="InterPro" id="IPR038593">
    <property type="entry name" value="RNA_pol_Rpb1_7_sf"/>
</dbReference>